<dbReference type="SUPFAM" id="SSF82866">
    <property type="entry name" value="Multidrug efflux transporter AcrB transmembrane domain"/>
    <property type="match status" value="1"/>
</dbReference>
<reference evidence="2 3" key="1">
    <citation type="submission" date="2018-11" db="EMBL/GenBank/DDBJ databases">
        <authorList>
            <consortium name="Pathogen Informatics"/>
        </authorList>
    </citation>
    <scope>NUCLEOTIDE SEQUENCE [LARGE SCALE GENOMIC DNA]</scope>
</reference>
<dbReference type="PANTHER" id="PTHR10796">
    <property type="entry name" value="PATCHED-RELATED"/>
    <property type="match status" value="1"/>
</dbReference>
<organism evidence="2 3">
    <name type="scientific">Strongylus vulgaris</name>
    <name type="common">Blood worm</name>
    <dbReference type="NCBI Taxonomy" id="40348"/>
    <lineage>
        <taxon>Eukaryota</taxon>
        <taxon>Metazoa</taxon>
        <taxon>Ecdysozoa</taxon>
        <taxon>Nematoda</taxon>
        <taxon>Chromadorea</taxon>
        <taxon>Rhabditida</taxon>
        <taxon>Rhabditina</taxon>
        <taxon>Rhabditomorpha</taxon>
        <taxon>Strongyloidea</taxon>
        <taxon>Strongylidae</taxon>
        <taxon>Strongylus</taxon>
    </lineage>
</organism>
<evidence type="ECO:0000313" key="2">
    <source>
        <dbReference type="EMBL" id="VDM72304.1"/>
    </source>
</evidence>
<protein>
    <recommendedName>
        <fullName evidence="4">SSD domain-containing protein</fullName>
    </recommendedName>
</protein>
<dbReference type="AlphaFoldDB" id="A0A3P7J356"/>
<keyword evidence="1" id="KW-0472">Membrane</keyword>
<keyword evidence="3" id="KW-1185">Reference proteome</keyword>
<proteinExistence type="predicted"/>
<keyword evidence="1" id="KW-1133">Transmembrane helix</keyword>
<dbReference type="GO" id="GO:0030659">
    <property type="term" value="C:cytoplasmic vesicle membrane"/>
    <property type="evidence" value="ECO:0007669"/>
    <property type="project" value="TreeGrafter"/>
</dbReference>
<accession>A0A3P7J356</accession>
<feature type="transmembrane region" description="Helical" evidence="1">
    <location>
        <begin position="94"/>
        <end position="113"/>
    </location>
</feature>
<dbReference type="PANTHER" id="PTHR10796:SF181">
    <property type="entry name" value="SSD DOMAIN-CONTAINING PROTEIN"/>
    <property type="match status" value="1"/>
</dbReference>
<dbReference type="GO" id="GO:0005886">
    <property type="term" value="C:plasma membrane"/>
    <property type="evidence" value="ECO:0007669"/>
    <property type="project" value="TreeGrafter"/>
</dbReference>
<name>A0A3P7J356_STRVU</name>
<sequence>MEVSFSIVSINVGILGFMTFWNVRLDFISMVTIVMSIGFCVDFAAHLAYNFAKGQNLPASERMRDALYAVGAPILQSATSTILGVSFLASAESYVFRSFLKTIFLVILLGMYASPRKIDNTIENFRRSAWSPRPSGTSNNVSLLWQC</sequence>
<evidence type="ECO:0008006" key="4">
    <source>
        <dbReference type="Google" id="ProtNLM"/>
    </source>
</evidence>
<dbReference type="Proteomes" id="UP000270094">
    <property type="component" value="Unassembled WGS sequence"/>
</dbReference>
<dbReference type="InterPro" id="IPR051697">
    <property type="entry name" value="Patched_domain-protein"/>
</dbReference>
<evidence type="ECO:0000313" key="3">
    <source>
        <dbReference type="Proteomes" id="UP000270094"/>
    </source>
</evidence>
<keyword evidence="1" id="KW-0812">Transmembrane</keyword>
<dbReference type="EMBL" id="UYYB01024764">
    <property type="protein sequence ID" value="VDM72304.1"/>
    <property type="molecule type" value="Genomic_DNA"/>
</dbReference>
<dbReference type="GO" id="GO:0018996">
    <property type="term" value="P:molting cycle, collagen and cuticulin-based cuticle"/>
    <property type="evidence" value="ECO:0007669"/>
    <property type="project" value="TreeGrafter"/>
</dbReference>
<feature type="transmembrane region" description="Helical" evidence="1">
    <location>
        <begin position="66"/>
        <end position="88"/>
    </location>
</feature>
<dbReference type="OrthoDB" id="5862589at2759"/>
<dbReference type="GO" id="GO:0006897">
    <property type="term" value="P:endocytosis"/>
    <property type="evidence" value="ECO:0007669"/>
    <property type="project" value="TreeGrafter"/>
</dbReference>
<dbReference type="Gene3D" id="1.20.1640.10">
    <property type="entry name" value="Multidrug efflux transporter AcrB transmembrane domain"/>
    <property type="match status" value="1"/>
</dbReference>
<feature type="transmembrane region" description="Helical" evidence="1">
    <location>
        <begin position="27"/>
        <end position="45"/>
    </location>
</feature>
<gene>
    <name evidence="2" type="ORF">SVUK_LOCUS7302</name>
</gene>
<evidence type="ECO:0000256" key="1">
    <source>
        <dbReference type="SAM" id="Phobius"/>
    </source>
</evidence>